<proteinExistence type="predicted"/>
<name>A0A165D8U2_9APHY</name>
<dbReference type="InParanoid" id="A0A165D8U2"/>
<dbReference type="GeneID" id="63818949"/>
<protein>
    <submittedName>
        <fullName evidence="2">Uncharacterized protein</fullName>
    </submittedName>
</protein>
<reference evidence="2 3" key="1">
    <citation type="journal article" date="2016" name="Mol. Biol. Evol.">
        <title>Comparative Genomics of Early-Diverging Mushroom-Forming Fungi Provides Insights into the Origins of Lignocellulose Decay Capabilities.</title>
        <authorList>
            <person name="Nagy L.G."/>
            <person name="Riley R."/>
            <person name="Tritt A."/>
            <person name="Adam C."/>
            <person name="Daum C."/>
            <person name="Floudas D."/>
            <person name="Sun H."/>
            <person name="Yadav J.S."/>
            <person name="Pangilinan J."/>
            <person name="Larsson K.H."/>
            <person name="Matsuura K."/>
            <person name="Barry K."/>
            <person name="Labutti K."/>
            <person name="Kuo R."/>
            <person name="Ohm R.A."/>
            <person name="Bhattacharya S.S."/>
            <person name="Shirouzu T."/>
            <person name="Yoshinaga Y."/>
            <person name="Martin F.M."/>
            <person name="Grigoriev I.V."/>
            <person name="Hibbett D.S."/>
        </authorList>
    </citation>
    <scope>NUCLEOTIDE SEQUENCE [LARGE SCALE GENOMIC DNA]</scope>
    <source>
        <strain evidence="2 3">93-53</strain>
    </source>
</reference>
<evidence type="ECO:0000256" key="1">
    <source>
        <dbReference type="SAM" id="MobiDB-lite"/>
    </source>
</evidence>
<accession>A0A165D8U2</accession>
<feature type="compositionally biased region" description="Polar residues" evidence="1">
    <location>
        <begin position="127"/>
        <end position="137"/>
    </location>
</feature>
<dbReference type="AlphaFoldDB" id="A0A165D8U2"/>
<gene>
    <name evidence="2" type="ORF">LAESUDRAFT_306128</name>
</gene>
<dbReference type="RefSeq" id="XP_040762092.1">
    <property type="nucleotide sequence ID" value="XM_040901918.1"/>
</dbReference>
<organism evidence="2 3">
    <name type="scientific">Laetiporus sulphureus 93-53</name>
    <dbReference type="NCBI Taxonomy" id="1314785"/>
    <lineage>
        <taxon>Eukaryota</taxon>
        <taxon>Fungi</taxon>
        <taxon>Dikarya</taxon>
        <taxon>Basidiomycota</taxon>
        <taxon>Agaricomycotina</taxon>
        <taxon>Agaricomycetes</taxon>
        <taxon>Polyporales</taxon>
        <taxon>Laetiporus</taxon>
    </lineage>
</organism>
<feature type="compositionally biased region" description="Basic and acidic residues" evidence="1">
    <location>
        <begin position="138"/>
        <end position="160"/>
    </location>
</feature>
<dbReference type="Proteomes" id="UP000076871">
    <property type="component" value="Unassembled WGS sequence"/>
</dbReference>
<evidence type="ECO:0000313" key="3">
    <source>
        <dbReference type="Proteomes" id="UP000076871"/>
    </source>
</evidence>
<sequence length="174" mass="19732">MLHETHDGHGNSEAYDYSVTYLLPLPRPRSISRQRPRWRKWSPVLEVTQFIDLWHGALNEISYSLRTVDGLQFHHCLSPSPDSLRNRGACQIQRTGNLLRPVRLDMIGMVSGNVLIPSICRYRTSRTTESTVDNGGRNSEHFGQHGEIARDSRDEEDPRGRTRSVGVCGPGRAK</sequence>
<dbReference type="EMBL" id="KV427637">
    <property type="protein sequence ID" value="KZT04352.1"/>
    <property type="molecule type" value="Genomic_DNA"/>
</dbReference>
<keyword evidence="3" id="KW-1185">Reference proteome</keyword>
<feature type="region of interest" description="Disordered" evidence="1">
    <location>
        <begin position="127"/>
        <end position="174"/>
    </location>
</feature>
<evidence type="ECO:0000313" key="2">
    <source>
        <dbReference type="EMBL" id="KZT04352.1"/>
    </source>
</evidence>